<dbReference type="InterPro" id="IPR027842">
    <property type="entry name" value="HAM1-like_C"/>
</dbReference>
<feature type="compositionally biased region" description="Basic and acidic residues" evidence="1">
    <location>
        <begin position="1"/>
        <end position="10"/>
    </location>
</feature>
<evidence type="ECO:0000256" key="1">
    <source>
        <dbReference type="SAM" id="MobiDB-lite"/>
    </source>
</evidence>
<dbReference type="Pfam" id="PF14613">
    <property type="entry name" value="HAM1_C"/>
    <property type="match status" value="1"/>
</dbReference>
<feature type="domain" description="HAM1-like N-terminal" evidence="3">
    <location>
        <begin position="246"/>
        <end position="576"/>
    </location>
</feature>
<sequence>MPTSVDDERTPLLPHSKVAPPGPSRPTHLPPRQTHLAKCFGALGAGKLPSQAQVSKVLAEAVKWEVTDVDQPPDGTKRSGKALSESGRRVVGDARTLLLELKQFGEAKNADDKFQDFWYHSRRSHMGLKADVSTPASKRELTEDYHRLLQIGAVIGRVLLSSAISTSPATLLNDALLVVRDILADAAESISQPVGNVAATLRPTEEERQGAGGLQNEVQKGKEVVSQILGGSDTDGTLPERAKKVIAQNAEDQAVERFRMLVERMQEDPAFEPAFITLIDLAYKYTTQTSSATSSTLASVSLSDPTDHTRSALHHLRLIVEALSNRSLDPLAQALDEAVKTITADPELKAYFKQLDEHVRRVLTDRPFAKSIAAARRTQEIYQQGQELLKIKPEWKNAAAKLLVELQQVIVGILQDERVNGLAGAIGKIIQDTIGMGYVLTGVARGNAIAVWRDITDVILPAVTRVVKRIPMPRFELDSPDVAFVLDDVIFESANFLPDHFGFTTSNDVEVSAAADEPTRFDSTMRLRFDGLRINLHDAPFWVSLKKYAWFPPLREQYGIIDFSILGSGVGMDAEIRFPADLPTGIFTVENVVVRVDQLDFNLRGSKYPWVMWLLRPVMRAALKLGIKLVLQQYIKYGLTQLDQAIWVYQQRKKEWEDLGMESQEAATNAVVIGKPGDVPQAEPDSESDKKSILDGVEFSGRGFIKRNEEGDTAIAMGAEQILPGVGGPPSKWGRSSVARRVAMVEEDVQGQVDDLEYNIDEARSITRDAVEAVDKLDVQSMLEVAAEETQEEEAEDGWKSDVFDIIPSDDI</sequence>
<dbReference type="InterPro" id="IPR045967">
    <property type="entry name" value="HAM1-like_N"/>
</dbReference>
<reference evidence="4 5" key="1">
    <citation type="journal article" date="2016" name="Mol. Biol. Evol.">
        <title>Comparative Genomics of Early-Diverging Mushroom-Forming Fungi Provides Insights into the Origins of Lignocellulose Decay Capabilities.</title>
        <authorList>
            <person name="Nagy L.G."/>
            <person name="Riley R."/>
            <person name="Tritt A."/>
            <person name="Adam C."/>
            <person name="Daum C."/>
            <person name="Floudas D."/>
            <person name="Sun H."/>
            <person name="Yadav J.S."/>
            <person name="Pangilinan J."/>
            <person name="Larsson K.H."/>
            <person name="Matsuura K."/>
            <person name="Barry K."/>
            <person name="Labutti K."/>
            <person name="Kuo R."/>
            <person name="Ohm R.A."/>
            <person name="Bhattacharya S.S."/>
            <person name="Shirouzu T."/>
            <person name="Yoshinaga Y."/>
            <person name="Martin F.M."/>
            <person name="Grigoriev I.V."/>
            <person name="Hibbett D.S."/>
        </authorList>
    </citation>
    <scope>NUCLEOTIDE SEQUENCE [LARGE SCALE GENOMIC DNA]</scope>
    <source>
        <strain evidence="4 5">HHB12733</strain>
    </source>
</reference>
<dbReference type="Pfam" id="PF19343">
    <property type="entry name" value="HAM1_N"/>
    <property type="match status" value="2"/>
</dbReference>
<dbReference type="AlphaFoldDB" id="A0A165CVH4"/>
<evidence type="ECO:0000313" key="5">
    <source>
        <dbReference type="Proteomes" id="UP000076842"/>
    </source>
</evidence>
<feature type="region of interest" description="Disordered" evidence="1">
    <location>
        <begin position="789"/>
        <end position="812"/>
    </location>
</feature>
<dbReference type="Proteomes" id="UP000076842">
    <property type="component" value="Unassembled WGS sequence"/>
</dbReference>
<keyword evidence="5" id="KW-1185">Reference proteome</keyword>
<evidence type="ECO:0000259" key="3">
    <source>
        <dbReference type="Pfam" id="PF19343"/>
    </source>
</evidence>
<dbReference type="InParanoid" id="A0A165CVH4"/>
<feature type="domain" description="HAM1-like C-terminal" evidence="2">
    <location>
        <begin position="594"/>
        <end position="666"/>
    </location>
</feature>
<dbReference type="EMBL" id="KV424106">
    <property type="protein sequence ID" value="KZT51470.1"/>
    <property type="molecule type" value="Genomic_DNA"/>
</dbReference>
<feature type="region of interest" description="Disordered" evidence="1">
    <location>
        <begin position="1"/>
        <end position="32"/>
    </location>
</feature>
<dbReference type="STRING" id="1353952.A0A165CVH4"/>
<accession>A0A165CVH4</accession>
<evidence type="ECO:0000259" key="2">
    <source>
        <dbReference type="Pfam" id="PF14613"/>
    </source>
</evidence>
<protein>
    <submittedName>
        <fullName evidence="4">Uncharacterized protein</fullName>
    </submittedName>
</protein>
<name>A0A165CVH4_9BASI</name>
<dbReference type="PANTHER" id="PTHR31138">
    <property type="entry name" value="CHROMOSOME 19, WHOLE GENOME SHOTGUN SEQUENCE"/>
    <property type="match status" value="1"/>
</dbReference>
<dbReference type="OrthoDB" id="5407957at2759"/>
<feature type="domain" description="HAM1-like N-terminal" evidence="3">
    <location>
        <begin position="40"/>
        <end position="206"/>
    </location>
</feature>
<proteinExistence type="predicted"/>
<dbReference type="PANTHER" id="PTHR31138:SF1">
    <property type="entry name" value="PDZ DOMAIN-CONTAINING PROTEIN"/>
    <property type="match status" value="1"/>
</dbReference>
<organism evidence="4 5">
    <name type="scientific">Calocera cornea HHB12733</name>
    <dbReference type="NCBI Taxonomy" id="1353952"/>
    <lineage>
        <taxon>Eukaryota</taxon>
        <taxon>Fungi</taxon>
        <taxon>Dikarya</taxon>
        <taxon>Basidiomycota</taxon>
        <taxon>Agaricomycotina</taxon>
        <taxon>Dacrymycetes</taxon>
        <taxon>Dacrymycetales</taxon>
        <taxon>Dacrymycetaceae</taxon>
        <taxon>Calocera</taxon>
    </lineage>
</organism>
<evidence type="ECO:0000313" key="4">
    <source>
        <dbReference type="EMBL" id="KZT51470.1"/>
    </source>
</evidence>
<gene>
    <name evidence="4" type="ORF">CALCODRAFT_521343</name>
</gene>